<reference evidence="2 3" key="1">
    <citation type="journal article" date="2013" name="PLoS ONE">
        <title>Assembly-driven community genomics of a hypersaline microbial ecosystem.</title>
        <authorList>
            <person name="Podell S."/>
            <person name="Ugalde J.A."/>
            <person name="Narasingarao P."/>
            <person name="Banfield J.F."/>
            <person name="Heidelberg K.B."/>
            <person name="Allen E.E."/>
        </authorList>
    </citation>
    <scope>NUCLEOTIDE SEQUENCE [LARGE SCALE GENOMIC DNA]</scope>
    <source>
        <strain evidence="3">J07HQW2</strain>
    </source>
</reference>
<dbReference type="AlphaFoldDB" id="U1PUU2"/>
<dbReference type="Pfam" id="PF01019">
    <property type="entry name" value="G_glu_transpept"/>
    <property type="match status" value="1"/>
</dbReference>
<dbReference type="InterPro" id="IPR029055">
    <property type="entry name" value="Ntn_hydrolases_N"/>
</dbReference>
<accession>U1PUU2</accession>
<protein>
    <submittedName>
        <fullName evidence="2">Gamma-glutamyltranspeptidase</fullName>
    </submittedName>
</protein>
<dbReference type="PANTHER" id="PTHR43881:SF1">
    <property type="entry name" value="GAMMA-GLUTAMYLTRANSPEPTIDASE (AFU_ORTHOLOGUE AFUA_4G13580)"/>
    <property type="match status" value="1"/>
</dbReference>
<dbReference type="InterPro" id="IPR043137">
    <property type="entry name" value="GGT_ssub_C"/>
</dbReference>
<gene>
    <name evidence="2" type="ORF">J07HQW2_02626</name>
</gene>
<evidence type="ECO:0000313" key="3">
    <source>
        <dbReference type="Proteomes" id="UP000030710"/>
    </source>
</evidence>
<dbReference type="PANTHER" id="PTHR43881">
    <property type="entry name" value="GAMMA-GLUTAMYLTRANSPEPTIDASE (AFU_ORTHOLOGUE AFUA_4G13580)"/>
    <property type="match status" value="1"/>
</dbReference>
<dbReference type="SUPFAM" id="SSF56235">
    <property type="entry name" value="N-terminal nucleophile aminohydrolases (Ntn hydrolases)"/>
    <property type="match status" value="1"/>
</dbReference>
<dbReference type="InterPro" id="IPR052896">
    <property type="entry name" value="GGT-like_enzyme"/>
</dbReference>
<feature type="region of interest" description="Disordered" evidence="1">
    <location>
        <begin position="1"/>
        <end position="23"/>
    </location>
</feature>
<dbReference type="Gene3D" id="3.60.20.40">
    <property type="match status" value="1"/>
</dbReference>
<dbReference type="GO" id="GO:0006751">
    <property type="term" value="P:glutathione catabolic process"/>
    <property type="evidence" value="ECO:0007669"/>
    <property type="project" value="InterPro"/>
</dbReference>
<proteinExistence type="predicted"/>
<dbReference type="EMBL" id="KE356561">
    <property type="protein sequence ID" value="ERG96156.1"/>
    <property type="molecule type" value="Genomic_DNA"/>
</dbReference>
<dbReference type="GO" id="GO:0036374">
    <property type="term" value="F:glutathione hydrolase activity"/>
    <property type="evidence" value="ECO:0007669"/>
    <property type="project" value="InterPro"/>
</dbReference>
<sequence length="549" mass="58427">MTQPTDSEIDFSSDELSTNPDLDKFDSRRSTMYAHNGIVATSQPLAAQAGIQLLRNGGNAFDAAVATAATLNVVEPMSTGIGGDVFAMYRTAEGDVGAMRSCGGAPAAATRETVRNRVDSNTPTMPASGPLAVTVPGTVRGWERLLMDHGRYELNTTLEPAITYASEGYPVSEIIASAWARNADVFVDTVGKEAFHVSDGTPSVGDVIRLPHLAETFETIAEGSADAFYEGPLATQIATAVRDRGGLLEPSDLADFEAEYVDPVSTTYRGTTVYELPPNNQGLIALEALNIASEIDAGSYAYDSADRIHYYAESLKRAFHDGHHYITDPTFESVPDLAASSHAVNRAKSIDERASDVSVGGPGMPPEESDTVLLTVADKAGNVVSLINSIFGPFGSGVVVPDTGIVLQNRGASFTLDPSHPNALEPKKRPFHTLIPGLIQFDSDDWAAFGVMGGYMQPQGHLQVLANLIDYGFDPQAALNAPRWRYCDDGSLAIEERFADGVLGKLARRGHDVTVRPPSAFGGAQFTRRRGDVLSGATDPRKDGAAIGF</sequence>
<dbReference type="HOGENOM" id="CLU_014813_3_1_2"/>
<dbReference type="Proteomes" id="UP000030710">
    <property type="component" value="Unassembled WGS sequence"/>
</dbReference>
<dbReference type="PRINTS" id="PR01210">
    <property type="entry name" value="GGTRANSPTASE"/>
</dbReference>
<evidence type="ECO:0000313" key="2">
    <source>
        <dbReference type="EMBL" id="ERG96156.1"/>
    </source>
</evidence>
<name>U1PUU2_9EURY</name>
<organism evidence="2 3">
    <name type="scientific">Haloquadratum walsbyi J07HQW2</name>
    <dbReference type="NCBI Taxonomy" id="1238425"/>
    <lineage>
        <taxon>Archaea</taxon>
        <taxon>Methanobacteriati</taxon>
        <taxon>Methanobacteriota</taxon>
        <taxon>Stenosarchaea group</taxon>
        <taxon>Halobacteria</taxon>
        <taxon>Halobacteriales</taxon>
        <taxon>Haloferacaceae</taxon>
        <taxon>Haloquadratum</taxon>
    </lineage>
</organism>
<dbReference type="eggNOG" id="arCOG04053">
    <property type="taxonomic scope" value="Archaea"/>
</dbReference>
<dbReference type="STRING" id="1238425.J07HQW2_02626"/>
<dbReference type="NCBIfam" id="TIGR00066">
    <property type="entry name" value="g_glut_trans"/>
    <property type="match status" value="1"/>
</dbReference>
<dbReference type="Gene3D" id="1.10.246.230">
    <property type="match status" value="1"/>
</dbReference>
<evidence type="ECO:0000256" key="1">
    <source>
        <dbReference type="SAM" id="MobiDB-lite"/>
    </source>
</evidence>
<dbReference type="InterPro" id="IPR000101">
    <property type="entry name" value="GGT_peptidase"/>
</dbReference>